<dbReference type="EMBL" id="LAZR01020392">
    <property type="protein sequence ID" value="KKL89062.1"/>
    <property type="molecule type" value="Genomic_DNA"/>
</dbReference>
<sequence>MGSGFAYGIITDSFKSLYEEFWIVNKQSMIEKRIEFALPVKEVGNIDKLKHQEIRMNIYLSLIEKIWSVVFDKSEQSADNIMPPINQLSMKLNKPIQKKQNVKVNLEEGIIDQSL</sequence>
<proteinExistence type="predicted"/>
<evidence type="ECO:0000313" key="1">
    <source>
        <dbReference type="EMBL" id="KKL89062.1"/>
    </source>
</evidence>
<comment type="caution">
    <text evidence="1">The sequence shown here is derived from an EMBL/GenBank/DDBJ whole genome shotgun (WGS) entry which is preliminary data.</text>
</comment>
<dbReference type="AlphaFoldDB" id="A0A0F9IP99"/>
<organism evidence="1">
    <name type="scientific">marine sediment metagenome</name>
    <dbReference type="NCBI Taxonomy" id="412755"/>
    <lineage>
        <taxon>unclassified sequences</taxon>
        <taxon>metagenomes</taxon>
        <taxon>ecological metagenomes</taxon>
    </lineage>
</organism>
<accession>A0A0F9IP99</accession>
<protein>
    <submittedName>
        <fullName evidence="1">Uncharacterized protein</fullName>
    </submittedName>
</protein>
<name>A0A0F9IP99_9ZZZZ</name>
<gene>
    <name evidence="1" type="ORF">LCGC14_1918470</name>
</gene>
<reference evidence="1" key="1">
    <citation type="journal article" date="2015" name="Nature">
        <title>Complex archaea that bridge the gap between prokaryotes and eukaryotes.</title>
        <authorList>
            <person name="Spang A."/>
            <person name="Saw J.H."/>
            <person name="Jorgensen S.L."/>
            <person name="Zaremba-Niedzwiedzka K."/>
            <person name="Martijn J."/>
            <person name="Lind A.E."/>
            <person name="van Eijk R."/>
            <person name="Schleper C."/>
            <person name="Guy L."/>
            <person name="Ettema T.J."/>
        </authorList>
    </citation>
    <scope>NUCLEOTIDE SEQUENCE</scope>
</reference>